<dbReference type="GO" id="GO:0005576">
    <property type="term" value="C:extracellular region"/>
    <property type="evidence" value="ECO:0007669"/>
    <property type="project" value="UniProtKB-SubCell"/>
</dbReference>
<sequence length="211" mass="23776">MACKSRRVNASAVWHTPPCTEGEAGTMNVFCVLFALVTVGVAGEVLGDEECPDRPWKPADGNQHRCVYWCSVANGWSMGRIENGTPCYYNQDKNGTCYKGLCYGELPENVTLPKRTTSAVVTSPEYSAETARTTQTAETTESSPTTQDGDKKKQKKTSKKDKKKKKKKKKESQEEKGKEDEDEKKKKQKEKKKEDGKKKKKKKEEPTPQEW</sequence>
<feature type="compositionally biased region" description="Basic residues" evidence="3">
    <location>
        <begin position="152"/>
        <end position="170"/>
    </location>
</feature>
<organism evidence="5">
    <name type="scientific">Rhipicephalus appendiculatus</name>
    <name type="common">Brown ear tick</name>
    <dbReference type="NCBI Taxonomy" id="34631"/>
    <lineage>
        <taxon>Eukaryota</taxon>
        <taxon>Metazoa</taxon>
        <taxon>Ecdysozoa</taxon>
        <taxon>Arthropoda</taxon>
        <taxon>Chelicerata</taxon>
        <taxon>Arachnida</taxon>
        <taxon>Acari</taxon>
        <taxon>Parasitiformes</taxon>
        <taxon>Ixodida</taxon>
        <taxon>Ixodoidea</taxon>
        <taxon>Ixodidae</taxon>
        <taxon>Rhipicephalinae</taxon>
        <taxon>Rhipicephalus</taxon>
        <taxon>Rhipicephalus</taxon>
    </lineage>
</organism>
<evidence type="ECO:0000256" key="4">
    <source>
        <dbReference type="SAM" id="SignalP"/>
    </source>
</evidence>
<accession>A0A131Z409</accession>
<feature type="chain" id="PRO_5007286693" evidence="4">
    <location>
        <begin position="48"/>
        <end position="211"/>
    </location>
</feature>
<keyword evidence="2" id="KW-0964">Secreted</keyword>
<keyword evidence="4" id="KW-0732">Signal</keyword>
<evidence type="ECO:0000256" key="2">
    <source>
        <dbReference type="ARBA" id="ARBA00022525"/>
    </source>
</evidence>
<name>A0A131Z409_RHIAP</name>
<feature type="signal peptide" evidence="4">
    <location>
        <begin position="1"/>
        <end position="47"/>
    </location>
</feature>
<evidence type="ECO:0000256" key="3">
    <source>
        <dbReference type="SAM" id="MobiDB-lite"/>
    </source>
</evidence>
<evidence type="ECO:0000313" key="5">
    <source>
        <dbReference type="EMBL" id="JAP86124.1"/>
    </source>
</evidence>
<dbReference type="InterPro" id="IPR011694">
    <property type="entry name" value="Ixonnexin-like"/>
</dbReference>
<feature type="compositionally biased region" description="Basic and acidic residues" evidence="3">
    <location>
        <begin position="171"/>
        <end position="197"/>
    </location>
</feature>
<protein>
    <submittedName>
        <fullName evidence="5">Basic tail secreted protein</fullName>
    </submittedName>
</protein>
<reference evidence="5" key="1">
    <citation type="journal article" date="2016" name="Ticks Tick Borne Dis.">
        <title>De novo assembly and annotation of the salivary gland transcriptome of Rhipicephalus appendiculatus male and female ticks during blood feeding.</title>
        <authorList>
            <person name="de Castro M.H."/>
            <person name="de Klerk D."/>
            <person name="Pienaar R."/>
            <person name="Latif A.A."/>
            <person name="Rees D.J."/>
            <person name="Mans B.J."/>
        </authorList>
    </citation>
    <scope>NUCLEOTIDE SEQUENCE</scope>
    <source>
        <tissue evidence="5">Salivary glands</tissue>
    </source>
</reference>
<comment type="subcellular location">
    <subcellularLocation>
        <location evidence="1">Secreted</location>
    </subcellularLocation>
</comment>
<proteinExistence type="predicted"/>
<feature type="region of interest" description="Disordered" evidence="3">
    <location>
        <begin position="115"/>
        <end position="211"/>
    </location>
</feature>
<dbReference type="Pfam" id="PF07771">
    <property type="entry name" value="TSGP1"/>
    <property type="match status" value="1"/>
</dbReference>
<feature type="compositionally biased region" description="Low complexity" evidence="3">
    <location>
        <begin position="127"/>
        <end position="146"/>
    </location>
</feature>
<dbReference type="AlphaFoldDB" id="A0A131Z409"/>
<dbReference type="EMBL" id="GEDV01002433">
    <property type="protein sequence ID" value="JAP86124.1"/>
    <property type="molecule type" value="Transcribed_RNA"/>
</dbReference>
<feature type="compositionally biased region" description="Polar residues" evidence="3">
    <location>
        <begin position="115"/>
        <end position="125"/>
    </location>
</feature>
<evidence type="ECO:0000256" key="1">
    <source>
        <dbReference type="ARBA" id="ARBA00004613"/>
    </source>
</evidence>